<accession>A0ABT3A0K3</accession>
<dbReference type="Proteomes" id="UP001526166">
    <property type="component" value="Unassembled WGS sequence"/>
</dbReference>
<feature type="region of interest" description="Disordered" evidence="4">
    <location>
        <begin position="310"/>
        <end position="329"/>
    </location>
</feature>
<protein>
    <submittedName>
        <fullName evidence="6">AraC family transcriptional regulator</fullName>
    </submittedName>
</protein>
<dbReference type="InterPro" id="IPR009057">
    <property type="entry name" value="Homeodomain-like_sf"/>
</dbReference>
<proteinExistence type="predicted"/>
<dbReference type="Pfam" id="PF12625">
    <property type="entry name" value="Arabinose_bd"/>
    <property type="match status" value="1"/>
</dbReference>
<dbReference type="Gene3D" id="1.10.10.60">
    <property type="entry name" value="Homeodomain-like"/>
    <property type="match status" value="1"/>
</dbReference>
<keyword evidence="1" id="KW-0805">Transcription regulation</keyword>
<evidence type="ECO:0000259" key="5">
    <source>
        <dbReference type="PROSITE" id="PS01124"/>
    </source>
</evidence>
<feature type="domain" description="HTH araC/xylS-type" evidence="5">
    <location>
        <begin position="216"/>
        <end position="314"/>
    </location>
</feature>
<dbReference type="InterPro" id="IPR032687">
    <property type="entry name" value="AraC-type_N"/>
</dbReference>
<dbReference type="SUPFAM" id="SSF46689">
    <property type="entry name" value="Homeodomain-like"/>
    <property type="match status" value="1"/>
</dbReference>
<organism evidence="6 7">
    <name type="scientific">Sedimentimonas flavescens</name>
    <dbReference type="NCBI Taxonomy" id="2851012"/>
    <lineage>
        <taxon>Bacteria</taxon>
        <taxon>Pseudomonadati</taxon>
        <taxon>Pseudomonadota</taxon>
        <taxon>Alphaproteobacteria</taxon>
        <taxon>Rhodobacterales</taxon>
        <taxon>Rhodobacter group</taxon>
        <taxon>Sedimentimonas</taxon>
    </lineage>
</organism>
<dbReference type="PANTHER" id="PTHR47894:SF4">
    <property type="entry name" value="HTH-TYPE TRANSCRIPTIONAL REGULATOR GADX"/>
    <property type="match status" value="1"/>
</dbReference>
<evidence type="ECO:0000256" key="3">
    <source>
        <dbReference type="ARBA" id="ARBA00023163"/>
    </source>
</evidence>
<dbReference type="SMART" id="SM00342">
    <property type="entry name" value="HTH_ARAC"/>
    <property type="match status" value="1"/>
</dbReference>
<keyword evidence="7" id="KW-1185">Reference proteome</keyword>
<dbReference type="Pfam" id="PF12833">
    <property type="entry name" value="HTH_18"/>
    <property type="match status" value="1"/>
</dbReference>
<reference evidence="6 7" key="1">
    <citation type="submission" date="2022-10" db="EMBL/GenBank/DDBJ databases">
        <title>Sinirhodobacter sp. nov., isolated from ocean surface sediments.</title>
        <authorList>
            <person name="He W."/>
            <person name="Wang L."/>
            <person name="Zhang D.-F."/>
        </authorList>
    </citation>
    <scope>NUCLEOTIDE SEQUENCE [LARGE SCALE GENOMIC DNA]</scope>
    <source>
        <strain evidence="6 7">WL0115</strain>
    </source>
</reference>
<keyword evidence="3" id="KW-0804">Transcription</keyword>
<sequence length="329" mass="35645">MTSPSVVDRALRSAGVSRKVLREVSGFMPYAIEAIVLEKVARAVGDRHLGARLGHAFDYSAYGPYADYVLGAPTLVSALFRSQQALPLLHPGSSIQTSAQDGKILISFCSSLSSVVGHRHLDEGAILVVCHAIRHFLGDDWAPEWIELTGAPHARLHDMETLIGAPIRTGADMSALALRMEDLMRPNPQPVVGGARLLIDDLPALMGLSPLRSVADTVDNFLRLQLIAGDTSEDGVARMLSVGPRTLQRALRAEGTSFREVKARFNEERARKYLSDSDLSIDQIAGLLGYEEPNSFRRAFRNWTGQSPGAYRDAGKKVPALGPGVARAQ</sequence>
<evidence type="ECO:0000256" key="4">
    <source>
        <dbReference type="SAM" id="MobiDB-lite"/>
    </source>
</evidence>
<evidence type="ECO:0000256" key="2">
    <source>
        <dbReference type="ARBA" id="ARBA00023125"/>
    </source>
</evidence>
<evidence type="ECO:0000313" key="6">
    <source>
        <dbReference type="EMBL" id="MCV2879362.1"/>
    </source>
</evidence>
<dbReference type="EMBL" id="JAOWKW010000008">
    <property type="protein sequence ID" value="MCV2879362.1"/>
    <property type="molecule type" value="Genomic_DNA"/>
</dbReference>
<gene>
    <name evidence="6" type="ORF">OE699_10885</name>
</gene>
<dbReference type="RefSeq" id="WP_263848027.1">
    <property type="nucleotide sequence ID" value="NZ_JAOWKW010000008.1"/>
</dbReference>
<evidence type="ECO:0000313" key="7">
    <source>
        <dbReference type="Proteomes" id="UP001526166"/>
    </source>
</evidence>
<dbReference type="InterPro" id="IPR018060">
    <property type="entry name" value="HTH_AraC"/>
</dbReference>
<dbReference type="PANTHER" id="PTHR47894">
    <property type="entry name" value="HTH-TYPE TRANSCRIPTIONAL REGULATOR GADX"/>
    <property type="match status" value="1"/>
</dbReference>
<dbReference type="PROSITE" id="PS01124">
    <property type="entry name" value="HTH_ARAC_FAMILY_2"/>
    <property type="match status" value="1"/>
</dbReference>
<comment type="caution">
    <text evidence="6">The sequence shown here is derived from an EMBL/GenBank/DDBJ whole genome shotgun (WGS) entry which is preliminary data.</text>
</comment>
<name>A0ABT3A0K3_9RHOB</name>
<evidence type="ECO:0000256" key="1">
    <source>
        <dbReference type="ARBA" id="ARBA00023015"/>
    </source>
</evidence>
<keyword evidence="2" id="KW-0238">DNA-binding</keyword>